<organism evidence="5 6">
    <name type="scientific">Thermoproteota archaeon</name>
    <dbReference type="NCBI Taxonomy" id="2056631"/>
    <lineage>
        <taxon>Archaea</taxon>
        <taxon>Thermoproteota</taxon>
    </lineage>
</organism>
<gene>
    <name evidence="5" type="ORF">DSO08_05110</name>
</gene>
<evidence type="ECO:0000313" key="6">
    <source>
        <dbReference type="Proteomes" id="UP000315399"/>
    </source>
</evidence>
<dbReference type="Gene3D" id="3.40.50.261">
    <property type="entry name" value="Succinyl-CoA synthetase domains"/>
    <property type="match status" value="2"/>
</dbReference>
<dbReference type="InterPro" id="IPR051538">
    <property type="entry name" value="Acyl-CoA_Synth/Transferase"/>
</dbReference>
<evidence type="ECO:0000259" key="4">
    <source>
        <dbReference type="SMART" id="SM00881"/>
    </source>
</evidence>
<dbReference type="InterPro" id="IPR003781">
    <property type="entry name" value="CoA-bd"/>
</dbReference>
<comment type="caution">
    <text evidence="5">The sequence shown here is derived from an EMBL/GenBank/DDBJ whole genome shotgun (WGS) entry which is preliminary data.</text>
</comment>
<keyword evidence="3" id="KW-0067">ATP-binding</keyword>
<dbReference type="SUPFAM" id="SSF52210">
    <property type="entry name" value="Succinyl-CoA synthetase domains"/>
    <property type="match status" value="2"/>
</dbReference>
<evidence type="ECO:0000313" key="5">
    <source>
        <dbReference type="EMBL" id="TDA37796.1"/>
    </source>
</evidence>
<evidence type="ECO:0000256" key="2">
    <source>
        <dbReference type="ARBA" id="ARBA00022741"/>
    </source>
</evidence>
<sequence length="462" mass="50035">MDELFFPKRICIVGASRDPLALGHIILKNVLSGGFSGDVYPVNPKCESLLGLKCYRSVRELPAVPDLAIVSVPAVTVPSVVGECGEKGIPYAVIITAGFKETGERGMELEREVLKVAKEKGVRIIGPNCMGLYNSFNNLTATFTLMVPKQGDISFISQSGAVGTTMLAWAKKAGIGFSKFISIGNESDISLPELLSYLSNDPTTRVITVYMESVKDGRTFVDALRRVASNKPTIILKVGSTPSGAKAAASHTGAIAVESSILEGIFRQFSVVQAKDTEELFELAYAFSSLPLPAGRSAAVVSSGGGWAIECADALESSGIHLKPLSESLIRELDGLLPPYWSRRNPLDMVASINSEAYYRAVRLLVESDFDMVFLIGYGVLGSIAIPAAVDKDVEYAKKISELVRIFGKPIFVVDVLGEELSECARTFRRHNLPVFRTVKSAVRVASEMVRYSARLRRFSFS</sequence>
<dbReference type="GO" id="GO:0016874">
    <property type="term" value="F:ligase activity"/>
    <property type="evidence" value="ECO:0007669"/>
    <property type="project" value="UniProtKB-KW"/>
</dbReference>
<dbReference type="GO" id="GO:0005524">
    <property type="term" value="F:ATP binding"/>
    <property type="evidence" value="ECO:0007669"/>
    <property type="project" value="UniProtKB-KW"/>
</dbReference>
<keyword evidence="1" id="KW-0436">Ligase</keyword>
<dbReference type="PANTHER" id="PTHR43334">
    <property type="entry name" value="ACETATE--COA LIGASE [ADP-FORMING]"/>
    <property type="match status" value="1"/>
</dbReference>
<dbReference type="AlphaFoldDB" id="A0A523BA26"/>
<dbReference type="SUPFAM" id="SSF51735">
    <property type="entry name" value="NAD(P)-binding Rossmann-fold domains"/>
    <property type="match status" value="1"/>
</dbReference>
<dbReference type="InterPro" id="IPR032875">
    <property type="entry name" value="Succ_CoA_lig_flav_dom"/>
</dbReference>
<dbReference type="Proteomes" id="UP000315399">
    <property type="component" value="Unassembled WGS sequence"/>
</dbReference>
<reference evidence="5 6" key="1">
    <citation type="journal article" date="2019" name="Nat. Microbiol.">
        <title>Expanding anaerobic alkane metabolism in the domain of Archaea.</title>
        <authorList>
            <person name="Wang Y."/>
            <person name="Wegener G."/>
            <person name="Hou J."/>
            <person name="Wang F."/>
            <person name="Xiao X."/>
        </authorList>
    </citation>
    <scope>NUCLEOTIDE SEQUENCE [LARGE SCALE GENOMIC DNA]</scope>
    <source>
        <strain evidence="5">WYZ-LMO10</strain>
    </source>
</reference>
<name>A0A523BA26_9CREN</name>
<dbReference type="Pfam" id="PF13607">
    <property type="entry name" value="Succ_CoA_lig"/>
    <property type="match status" value="1"/>
</dbReference>
<accession>A0A523BA26</accession>
<protein>
    <submittedName>
        <fullName evidence="5">Acetyl-CoA synthetase</fullName>
    </submittedName>
</protein>
<proteinExistence type="predicted"/>
<dbReference type="InterPro" id="IPR036291">
    <property type="entry name" value="NAD(P)-bd_dom_sf"/>
</dbReference>
<dbReference type="EMBL" id="QNVH01000055">
    <property type="protein sequence ID" value="TDA37796.1"/>
    <property type="molecule type" value="Genomic_DNA"/>
</dbReference>
<evidence type="ECO:0000256" key="3">
    <source>
        <dbReference type="ARBA" id="ARBA00022840"/>
    </source>
</evidence>
<keyword evidence="2" id="KW-0547">Nucleotide-binding</keyword>
<dbReference type="Pfam" id="PF13380">
    <property type="entry name" value="CoA_binding_2"/>
    <property type="match status" value="1"/>
</dbReference>
<dbReference type="InterPro" id="IPR016102">
    <property type="entry name" value="Succinyl-CoA_synth-like"/>
</dbReference>
<dbReference type="Gene3D" id="3.40.50.720">
    <property type="entry name" value="NAD(P)-binding Rossmann-like Domain"/>
    <property type="match status" value="1"/>
</dbReference>
<dbReference type="PANTHER" id="PTHR43334:SF2">
    <property type="entry name" value="ACETATE--COA LIGASE [ADP-FORMING]"/>
    <property type="match status" value="1"/>
</dbReference>
<evidence type="ECO:0000256" key="1">
    <source>
        <dbReference type="ARBA" id="ARBA00022598"/>
    </source>
</evidence>
<feature type="domain" description="CoA-binding" evidence="4">
    <location>
        <begin position="4"/>
        <end position="99"/>
    </location>
</feature>
<dbReference type="SMART" id="SM00881">
    <property type="entry name" value="CoA_binding"/>
    <property type="match status" value="1"/>
</dbReference>